<keyword evidence="7" id="KW-0282">Flagellum</keyword>
<keyword evidence="8 13" id="KW-0175">Coiled coil</keyword>
<evidence type="ECO:0000256" key="5">
    <source>
        <dbReference type="ARBA" id="ARBA00022490"/>
    </source>
</evidence>
<feature type="compositionally biased region" description="Basic and acidic residues" evidence="14">
    <location>
        <begin position="1"/>
        <end position="19"/>
    </location>
</feature>
<evidence type="ECO:0000256" key="13">
    <source>
        <dbReference type="SAM" id="Coils"/>
    </source>
</evidence>
<keyword evidence="5" id="KW-0963">Cytoplasm</keyword>
<dbReference type="EMBL" id="GECZ01005628">
    <property type="protein sequence ID" value="JAS64141.1"/>
    <property type="molecule type" value="Transcribed_RNA"/>
</dbReference>
<dbReference type="GO" id="GO:0008017">
    <property type="term" value="F:microtubule binding"/>
    <property type="evidence" value="ECO:0007669"/>
    <property type="project" value="InterPro"/>
</dbReference>
<keyword evidence="10" id="KW-0206">Cytoskeleton</keyword>
<evidence type="ECO:0000256" key="4">
    <source>
        <dbReference type="ARBA" id="ARBA00021301"/>
    </source>
</evidence>
<protein>
    <recommendedName>
        <fullName evidence="4">Dynein regulatory complex subunit 4</fullName>
    </recommendedName>
    <alternativeName>
        <fullName evidence="12">Growth arrest-specific protein 8</fullName>
    </alternativeName>
</protein>
<reference evidence="16" key="1">
    <citation type="submission" date="2015-11" db="EMBL/GenBank/DDBJ databases">
        <title>De novo transcriptome assembly of four potential Pierce s Disease insect vectors from Arizona vineyards.</title>
        <authorList>
            <person name="Tassone E.E."/>
        </authorList>
    </citation>
    <scope>NUCLEOTIDE SEQUENCE</scope>
</reference>
<keyword evidence="9" id="KW-0969">Cilium</keyword>
<comment type="subcellular location">
    <subcellularLocation>
        <location evidence="1">Cell projection</location>
        <location evidence="1">Cilium</location>
        <location evidence="1">Flagellum</location>
    </subcellularLocation>
    <subcellularLocation>
        <location evidence="2">Cytoplasm</location>
        <location evidence="2">Cytoskeleton</location>
    </subcellularLocation>
</comment>
<dbReference type="PANTHER" id="PTHR31543:SF0">
    <property type="entry name" value="DYNEIN REGULATORY COMPLEX SUBUNIT 4"/>
    <property type="match status" value="1"/>
</dbReference>
<evidence type="ECO:0000256" key="8">
    <source>
        <dbReference type="ARBA" id="ARBA00023054"/>
    </source>
</evidence>
<evidence type="ECO:0000256" key="1">
    <source>
        <dbReference type="ARBA" id="ARBA00004230"/>
    </source>
</evidence>
<gene>
    <name evidence="16" type="ORF">g.15057</name>
</gene>
<proteinExistence type="inferred from homology"/>
<comment type="similarity">
    <text evidence="3">Belongs to the DRC4 family.</text>
</comment>
<dbReference type="GO" id="GO:0005794">
    <property type="term" value="C:Golgi apparatus"/>
    <property type="evidence" value="ECO:0007669"/>
    <property type="project" value="TreeGrafter"/>
</dbReference>
<evidence type="ECO:0000259" key="15">
    <source>
        <dbReference type="Pfam" id="PF13851"/>
    </source>
</evidence>
<keyword evidence="11" id="KW-0966">Cell projection</keyword>
<evidence type="ECO:0000256" key="3">
    <source>
        <dbReference type="ARBA" id="ARBA00009859"/>
    </source>
</evidence>
<dbReference type="GO" id="GO:0031514">
    <property type="term" value="C:motile cilium"/>
    <property type="evidence" value="ECO:0007669"/>
    <property type="project" value="UniProtKB-SubCell"/>
</dbReference>
<evidence type="ECO:0000256" key="14">
    <source>
        <dbReference type="SAM" id="MobiDB-lite"/>
    </source>
</evidence>
<evidence type="ECO:0000256" key="12">
    <source>
        <dbReference type="ARBA" id="ARBA00031568"/>
    </source>
</evidence>
<evidence type="ECO:0000256" key="7">
    <source>
        <dbReference type="ARBA" id="ARBA00022846"/>
    </source>
</evidence>
<feature type="domain" description="Growth arrest-specific protein 8" evidence="15">
    <location>
        <begin position="235"/>
        <end position="388"/>
    </location>
</feature>
<keyword evidence="6" id="KW-0493">Microtubule</keyword>
<feature type="coiled-coil region" evidence="13">
    <location>
        <begin position="324"/>
        <end position="351"/>
    </location>
</feature>
<dbReference type="GO" id="GO:0031267">
    <property type="term" value="F:small GTPase binding"/>
    <property type="evidence" value="ECO:0007669"/>
    <property type="project" value="InterPro"/>
</dbReference>
<sequence length="475" mass="55867">MPPKQKNERAPKKSKKESTPLDDIDTTGLTQNDLQEFCVRVHETLVKERQYSNFVRLDRDKLTDMVAISKKQLADMRNRNRTKVIEMESGEDKHRLVMERNRQILINLACEKNIECLNRTLETIRKLSHEGEKHDERMSEILADINALEVGSKCLHENFIEHISRLEIEHAENMHNLREKDKKVSILAEIKHDKVSSTELNRLTELFKKEQCDLDARKNKETSRLLKHQAGETLALNHYYNKILENNTSLIMVMKTTCQELKSTTAQVDKQLSDLTSNNKSLMDSLKVLKAEERKLLDTLESAGRDHSQLLYTKKELAYRNGVLENMKWELEVLNITVEKQTEKARNMKKNEQADLLEMIVKMEELNVILELILNHLRLRMNEADSTLAIMRQIHWQLGKRDKRLEFDDLFRDTSLDELNFQLCNVIEQRELVTRRYKRLLENHHLHMEDTGFEQQNADDILRDARVLNVIVNEN</sequence>
<name>A0A1B6GNZ4_9HEMI</name>
<dbReference type="GO" id="GO:0048870">
    <property type="term" value="P:cell motility"/>
    <property type="evidence" value="ECO:0007669"/>
    <property type="project" value="InterPro"/>
</dbReference>
<organism evidence="16">
    <name type="scientific">Cuerna arida</name>
    <dbReference type="NCBI Taxonomy" id="1464854"/>
    <lineage>
        <taxon>Eukaryota</taxon>
        <taxon>Metazoa</taxon>
        <taxon>Ecdysozoa</taxon>
        <taxon>Arthropoda</taxon>
        <taxon>Hexapoda</taxon>
        <taxon>Insecta</taxon>
        <taxon>Pterygota</taxon>
        <taxon>Neoptera</taxon>
        <taxon>Paraneoptera</taxon>
        <taxon>Hemiptera</taxon>
        <taxon>Auchenorrhyncha</taxon>
        <taxon>Membracoidea</taxon>
        <taxon>Cicadellidae</taxon>
        <taxon>Cicadellinae</taxon>
        <taxon>Proconiini</taxon>
        <taxon>Cuerna</taxon>
    </lineage>
</organism>
<feature type="region of interest" description="Disordered" evidence="14">
    <location>
        <begin position="1"/>
        <end position="27"/>
    </location>
</feature>
<evidence type="ECO:0000256" key="11">
    <source>
        <dbReference type="ARBA" id="ARBA00023273"/>
    </source>
</evidence>
<dbReference type="PANTHER" id="PTHR31543">
    <property type="entry name" value="DYNEIN REGULATORY COMPLEX SUBUNIT 4"/>
    <property type="match status" value="1"/>
</dbReference>
<dbReference type="GO" id="GO:0005874">
    <property type="term" value="C:microtubule"/>
    <property type="evidence" value="ECO:0007669"/>
    <property type="project" value="UniProtKB-KW"/>
</dbReference>
<dbReference type="InterPro" id="IPR025593">
    <property type="entry name" value="GAS8_dom"/>
</dbReference>
<evidence type="ECO:0000313" key="16">
    <source>
        <dbReference type="EMBL" id="JAS64141.1"/>
    </source>
</evidence>
<evidence type="ECO:0000256" key="6">
    <source>
        <dbReference type="ARBA" id="ARBA00022701"/>
    </source>
</evidence>
<accession>A0A1B6GNZ4</accession>
<dbReference type="Pfam" id="PF13851">
    <property type="entry name" value="GAS"/>
    <property type="match status" value="1"/>
</dbReference>
<evidence type="ECO:0000256" key="9">
    <source>
        <dbReference type="ARBA" id="ARBA00023069"/>
    </source>
</evidence>
<evidence type="ECO:0000256" key="10">
    <source>
        <dbReference type="ARBA" id="ARBA00023212"/>
    </source>
</evidence>
<dbReference type="AlphaFoldDB" id="A0A1B6GNZ4"/>
<evidence type="ECO:0000256" key="2">
    <source>
        <dbReference type="ARBA" id="ARBA00004245"/>
    </source>
</evidence>
<dbReference type="InterPro" id="IPR039308">
    <property type="entry name" value="GAS8"/>
</dbReference>